<dbReference type="EMBL" id="AP017424">
    <property type="protein sequence ID" value="BAU87005.1"/>
    <property type="molecule type" value="Genomic_DNA"/>
</dbReference>
<organism evidence="2 3">
    <name type="scientific">Streptomyces laurentii</name>
    <dbReference type="NCBI Taxonomy" id="39478"/>
    <lineage>
        <taxon>Bacteria</taxon>
        <taxon>Bacillati</taxon>
        <taxon>Actinomycetota</taxon>
        <taxon>Actinomycetes</taxon>
        <taxon>Kitasatosporales</taxon>
        <taxon>Streptomycetaceae</taxon>
        <taxon>Streptomyces</taxon>
    </lineage>
</organism>
<proteinExistence type="predicted"/>
<sequence length="86" mass="8982">MIASEPLRPGLFDAAPALLHPHEGSRETRAKARTAGFCCSGPHLPVPPSVPLPVALPVRLSTAPCPNGQRFVHPTAGDRTGRGTGR</sequence>
<feature type="region of interest" description="Disordered" evidence="1">
    <location>
        <begin position="1"/>
        <end position="29"/>
    </location>
</feature>
<evidence type="ECO:0000256" key="1">
    <source>
        <dbReference type="SAM" id="MobiDB-lite"/>
    </source>
</evidence>
<dbReference type="AlphaFoldDB" id="A0A160P7C2"/>
<accession>A0A160P7C2</accession>
<dbReference type="Proteomes" id="UP000217676">
    <property type="component" value="Chromosome"/>
</dbReference>
<feature type="region of interest" description="Disordered" evidence="1">
    <location>
        <begin position="65"/>
        <end position="86"/>
    </location>
</feature>
<feature type="compositionally biased region" description="Basic and acidic residues" evidence="1">
    <location>
        <begin position="20"/>
        <end position="29"/>
    </location>
</feature>
<name>A0A160P7C2_STRLU</name>
<reference evidence="2 3" key="1">
    <citation type="journal article" date="2016" name="Genome Announc.">
        <title>Complete Genome Sequence of Thiostrepton-Producing Streptomyces laurentii ATCC 31255.</title>
        <authorList>
            <person name="Doi K."/>
            <person name="Fujino Y."/>
            <person name="Nagayoshi Y."/>
            <person name="Ohshima T."/>
            <person name="Ogata S."/>
        </authorList>
    </citation>
    <scope>NUCLEOTIDE SEQUENCE [LARGE SCALE GENOMIC DNA]</scope>
    <source>
        <strain evidence="2 3">ATCC 31255</strain>
    </source>
</reference>
<gene>
    <name evidence="2" type="ORF">SLA_6136</name>
</gene>
<keyword evidence="3" id="KW-1185">Reference proteome</keyword>
<evidence type="ECO:0000313" key="3">
    <source>
        <dbReference type="Proteomes" id="UP000217676"/>
    </source>
</evidence>
<evidence type="ECO:0000313" key="2">
    <source>
        <dbReference type="EMBL" id="BAU87005.1"/>
    </source>
</evidence>
<dbReference type="KEGG" id="slau:SLA_6136"/>
<protein>
    <submittedName>
        <fullName evidence="2">Uncharacterized protein</fullName>
    </submittedName>
</protein>